<dbReference type="EMBL" id="KN818222">
    <property type="protein sequence ID" value="KIL71160.1"/>
    <property type="molecule type" value="Genomic_DNA"/>
</dbReference>
<dbReference type="Proteomes" id="UP000054549">
    <property type="component" value="Unassembled WGS sequence"/>
</dbReference>
<dbReference type="InParanoid" id="A0A0C2T5G2"/>
<evidence type="ECO:0000313" key="2">
    <source>
        <dbReference type="Proteomes" id="UP000054549"/>
    </source>
</evidence>
<dbReference type="AlphaFoldDB" id="A0A0C2T5G2"/>
<gene>
    <name evidence="1" type="ORF">M378DRAFT_154635</name>
</gene>
<accession>A0A0C2T5G2</accession>
<reference evidence="1 2" key="1">
    <citation type="submission" date="2014-04" db="EMBL/GenBank/DDBJ databases">
        <title>Evolutionary Origins and Diversification of the Mycorrhizal Mutualists.</title>
        <authorList>
            <consortium name="DOE Joint Genome Institute"/>
            <consortium name="Mycorrhizal Genomics Consortium"/>
            <person name="Kohler A."/>
            <person name="Kuo A."/>
            <person name="Nagy L.G."/>
            <person name="Floudas D."/>
            <person name="Copeland A."/>
            <person name="Barry K.W."/>
            <person name="Cichocki N."/>
            <person name="Veneault-Fourrey C."/>
            <person name="LaButti K."/>
            <person name="Lindquist E.A."/>
            <person name="Lipzen A."/>
            <person name="Lundell T."/>
            <person name="Morin E."/>
            <person name="Murat C."/>
            <person name="Riley R."/>
            <person name="Ohm R."/>
            <person name="Sun H."/>
            <person name="Tunlid A."/>
            <person name="Henrissat B."/>
            <person name="Grigoriev I.V."/>
            <person name="Hibbett D.S."/>
            <person name="Martin F."/>
        </authorList>
    </citation>
    <scope>NUCLEOTIDE SEQUENCE [LARGE SCALE GENOMIC DNA]</scope>
    <source>
        <strain evidence="1 2">Koide BX008</strain>
    </source>
</reference>
<name>A0A0C2T5G2_AMAMK</name>
<dbReference type="HOGENOM" id="CLU_2526950_0_0_1"/>
<protein>
    <submittedName>
        <fullName evidence="1">Uncharacterized protein</fullName>
    </submittedName>
</protein>
<sequence>MNPIVPNPSARLQRKLYSQSISYSLCKPFPWCEPVTVVKLVVNRTSQALDTAIWLLKSAHKVPKHANPVHFATRGTVLLDVWEH</sequence>
<evidence type="ECO:0000313" key="1">
    <source>
        <dbReference type="EMBL" id="KIL71160.1"/>
    </source>
</evidence>
<keyword evidence="2" id="KW-1185">Reference proteome</keyword>
<proteinExistence type="predicted"/>
<organism evidence="1 2">
    <name type="scientific">Amanita muscaria (strain Koide BX008)</name>
    <dbReference type="NCBI Taxonomy" id="946122"/>
    <lineage>
        <taxon>Eukaryota</taxon>
        <taxon>Fungi</taxon>
        <taxon>Dikarya</taxon>
        <taxon>Basidiomycota</taxon>
        <taxon>Agaricomycotina</taxon>
        <taxon>Agaricomycetes</taxon>
        <taxon>Agaricomycetidae</taxon>
        <taxon>Agaricales</taxon>
        <taxon>Pluteineae</taxon>
        <taxon>Amanitaceae</taxon>
        <taxon>Amanita</taxon>
    </lineage>
</organism>